<dbReference type="SUPFAM" id="SSF51126">
    <property type="entry name" value="Pectin lyase-like"/>
    <property type="match status" value="1"/>
</dbReference>
<name>A0A238H4S2_9BURK</name>
<evidence type="ECO:0000313" key="3">
    <source>
        <dbReference type="Proteomes" id="UP000198460"/>
    </source>
</evidence>
<feature type="region of interest" description="Disordered" evidence="1">
    <location>
        <begin position="330"/>
        <end position="355"/>
    </location>
</feature>
<accession>A0A238H4S2</accession>
<feature type="region of interest" description="Disordered" evidence="1">
    <location>
        <begin position="285"/>
        <end position="309"/>
    </location>
</feature>
<proteinExistence type="predicted"/>
<dbReference type="InterPro" id="IPR011050">
    <property type="entry name" value="Pectin_lyase_fold/virulence"/>
</dbReference>
<sequence>MTRDPDFLYALVPAVYRLRDAQQGYALRALLRVIAEQAIVVEQDIDGLYENWFIETCADWVVPYIGALIGYTPLPGDGAAALAAACGCGGAGDGGGCSGCDGGDGCGHCDCRAGGATFATAPSARREVANTIRYRRRKGTLGVLDEIAAAVGGWPAHAVEARRRLALAQHLDFLHMRRGRLADLRDAPDWRGPAFDRRARTVDVRRIDSTRTPGLANLAEVGVFVWRLRAYPVTQAPAYCYEEEGPNCFLFSALGNDTPLYVNPAAPANAPRLPLPISRDALEQSAGIGSAPDAAQAAPPTPGERAAPPVLYGPEASVMIWTSPLPAPAGAGRAAASRQTPDSTPSSSPGQTPVWTPVDASRIIAADLSDWRYRVPPGRVALDPVLGRIAFAPGDARRQAVRVSYAYAFSTELGGGQYARLLDDAPAGAATYTVGQGGGFARIADALARWRADAPRDAVIEIVDSGVYVEPITITLQAGQSLQLRAANRQRPVLRLLDWQPSAPDQLDIGGDGPSWFTLDGIIVTGRGLQAGGGLSGVTIRHSTLVPGWGLACDCTAKRPSDPSIVITGALRCVRIERSIVGAIRVERDAVRVAPLRLAIADSMVDALGRERLAIGASDTPCAEVALDLRCSTVIGRVNAHQIDLAVDSVFDGIVTTCRRQSGCVRFCYVPPGSRTPRRHACQPDGVERALGERYLAGGLTLAERAALLAAERVRVAPEFASVRYGTPRYGRLADTCAAELRTGAHDGSEMGALHHLQEPQRAARVRLRLSEFTPAQTDAGIVFAS</sequence>
<protein>
    <submittedName>
        <fullName evidence="2">Uncharacterized protein</fullName>
    </submittedName>
</protein>
<feature type="compositionally biased region" description="Low complexity" evidence="1">
    <location>
        <begin position="286"/>
        <end position="298"/>
    </location>
</feature>
<evidence type="ECO:0000313" key="2">
    <source>
        <dbReference type="EMBL" id="SMG00254.1"/>
    </source>
</evidence>
<dbReference type="EMBL" id="FXAN01000051">
    <property type="protein sequence ID" value="SMG00254.1"/>
    <property type="molecule type" value="Genomic_DNA"/>
</dbReference>
<evidence type="ECO:0000256" key="1">
    <source>
        <dbReference type="SAM" id="MobiDB-lite"/>
    </source>
</evidence>
<feature type="compositionally biased region" description="Polar residues" evidence="1">
    <location>
        <begin position="337"/>
        <end position="354"/>
    </location>
</feature>
<gene>
    <name evidence="2" type="ORF">BSIN_3322</name>
</gene>
<dbReference type="AlphaFoldDB" id="A0A238H4S2"/>
<organism evidence="2 3">
    <name type="scientific">Burkholderia singularis</name>
    <dbReference type="NCBI Taxonomy" id="1503053"/>
    <lineage>
        <taxon>Bacteria</taxon>
        <taxon>Pseudomonadati</taxon>
        <taxon>Pseudomonadota</taxon>
        <taxon>Betaproteobacteria</taxon>
        <taxon>Burkholderiales</taxon>
        <taxon>Burkholderiaceae</taxon>
        <taxon>Burkholderia</taxon>
        <taxon>pseudomallei group</taxon>
    </lineage>
</organism>
<reference evidence="2 3" key="1">
    <citation type="submission" date="2017-04" db="EMBL/GenBank/DDBJ databases">
        <authorList>
            <person name="Afonso C.L."/>
            <person name="Miller P.J."/>
            <person name="Scott M.A."/>
            <person name="Spackman E."/>
            <person name="Goraichik I."/>
            <person name="Dimitrov K.M."/>
            <person name="Suarez D.L."/>
            <person name="Swayne D.E."/>
        </authorList>
    </citation>
    <scope>NUCLEOTIDE SEQUENCE [LARGE SCALE GENOMIC DNA]</scope>
    <source>
        <strain evidence="2">LMG 28154</strain>
    </source>
</reference>
<dbReference type="RefSeq" id="WP_089340510.1">
    <property type="nucleotide sequence ID" value="NZ_FXAN01000051.1"/>
</dbReference>
<dbReference type="Proteomes" id="UP000198460">
    <property type="component" value="Unassembled WGS sequence"/>
</dbReference>